<evidence type="ECO:0000313" key="2">
    <source>
        <dbReference type="Proteomes" id="UP000015103"/>
    </source>
</evidence>
<protein>
    <submittedName>
        <fullName evidence="1">Uncharacterized protein</fullName>
    </submittedName>
</protein>
<proteinExistence type="predicted"/>
<dbReference type="EnsemblMetazoa" id="RPRC010327-RA">
    <property type="protein sequence ID" value="RPRC010327-PA"/>
    <property type="gene ID" value="RPRC010327"/>
</dbReference>
<dbReference type="Proteomes" id="UP000015103">
    <property type="component" value="Unassembled WGS sequence"/>
</dbReference>
<dbReference type="InParanoid" id="T1I207"/>
<organism evidence="1 2">
    <name type="scientific">Rhodnius prolixus</name>
    <name type="common">Triatomid bug</name>
    <dbReference type="NCBI Taxonomy" id="13249"/>
    <lineage>
        <taxon>Eukaryota</taxon>
        <taxon>Metazoa</taxon>
        <taxon>Ecdysozoa</taxon>
        <taxon>Arthropoda</taxon>
        <taxon>Hexapoda</taxon>
        <taxon>Insecta</taxon>
        <taxon>Pterygota</taxon>
        <taxon>Neoptera</taxon>
        <taxon>Paraneoptera</taxon>
        <taxon>Hemiptera</taxon>
        <taxon>Heteroptera</taxon>
        <taxon>Panheteroptera</taxon>
        <taxon>Cimicomorpha</taxon>
        <taxon>Reduviidae</taxon>
        <taxon>Triatominae</taxon>
        <taxon>Rhodnius</taxon>
    </lineage>
</organism>
<dbReference type="EMBL" id="ACPB03005154">
    <property type="status" value="NOT_ANNOTATED_CDS"/>
    <property type="molecule type" value="Genomic_DNA"/>
</dbReference>
<name>T1I207_RHOPR</name>
<dbReference type="HOGENOM" id="CLU_3242735_0_0_1"/>
<accession>T1I207</accession>
<sequence>MPSILIMKVAPAVDTLLVTMTITDTTINSIIDGGEVSPSDNTP</sequence>
<evidence type="ECO:0000313" key="1">
    <source>
        <dbReference type="EnsemblMetazoa" id="RPRC010327-PA"/>
    </source>
</evidence>
<reference evidence="1" key="1">
    <citation type="submission" date="2015-05" db="UniProtKB">
        <authorList>
            <consortium name="EnsemblMetazoa"/>
        </authorList>
    </citation>
    <scope>IDENTIFICATION</scope>
</reference>
<keyword evidence="2" id="KW-1185">Reference proteome</keyword>
<dbReference type="AlphaFoldDB" id="T1I207"/>
<dbReference type="VEuPathDB" id="VectorBase:RPRC010327"/>